<keyword evidence="1" id="KW-0119">Carbohydrate metabolism</keyword>
<gene>
    <name evidence="3" type="ORF">J0M35_08785</name>
</gene>
<dbReference type="Proteomes" id="UP000664277">
    <property type="component" value="Unassembled WGS sequence"/>
</dbReference>
<dbReference type="InterPro" id="IPR052960">
    <property type="entry name" value="GlcN6P_deaminase-like"/>
</dbReference>
<dbReference type="InterPro" id="IPR004547">
    <property type="entry name" value="Glucosamine6P_isomerase"/>
</dbReference>
<reference evidence="3" key="1">
    <citation type="submission" date="2021-02" db="EMBL/GenBank/DDBJ databases">
        <title>Genome-Resolved Metagenomics of a Microbial Community Performing Photosynthetic Biological Nutrient Removal.</title>
        <authorList>
            <person name="Mcdaniel E.A."/>
        </authorList>
    </citation>
    <scope>NUCLEOTIDE SEQUENCE</scope>
    <source>
        <strain evidence="3">UWPOB_OBS1</strain>
    </source>
</reference>
<evidence type="ECO:0000259" key="2">
    <source>
        <dbReference type="Pfam" id="PF01182"/>
    </source>
</evidence>
<dbReference type="PROSITE" id="PS01161">
    <property type="entry name" value="GLC_GALNAC_ISOMERASE"/>
    <property type="match status" value="1"/>
</dbReference>
<dbReference type="GO" id="GO:0004342">
    <property type="term" value="F:glucosamine-6-phosphate deaminase activity"/>
    <property type="evidence" value="ECO:0007669"/>
    <property type="project" value="InterPro"/>
</dbReference>
<dbReference type="InterPro" id="IPR018321">
    <property type="entry name" value="Glucosamine6P_isomerase_CS"/>
</dbReference>
<sequence length="237" mass="26848">MHIQTYDQLSEQVAHELIETVKEKPNACLALPTGKTPLGTYRTLTQHFREDPALDWSKTRCFALDEYLEIKESDSFQTFLLEHLYQKSNIAAENTFSPAQFINYDEVIEQMGGLDLTLLGIGQNGHIAFNEPETCPLSFTHCTWLEKSTLDANRSDFSGKQPDRAITVGIETILRSRRIILIAAGNNKKEIVEQAFSGEITRSVPASFLQKHQNLQVLTDFGFSLDTTDSWQESKFL</sequence>
<organism evidence="3 4">
    <name type="scientific">Candidatus Obscuribacter phosphatis</name>
    <dbReference type="NCBI Taxonomy" id="1906157"/>
    <lineage>
        <taxon>Bacteria</taxon>
        <taxon>Bacillati</taxon>
        <taxon>Candidatus Melainabacteria</taxon>
        <taxon>Candidatus Obscuribacterales</taxon>
        <taxon>Candidatus Obscuribacteraceae</taxon>
        <taxon>Candidatus Obscuribacter</taxon>
    </lineage>
</organism>
<evidence type="ECO:0000256" key="1">
    <source>
        <dbReference type="ARBA" id="ARBA00023277"/>
    </source>
</evidence>
<evidence type="ECO:0000313" key="4">
    <source>
        <dbReference type="Proteomes" id="UP000664277"/>
    </source>
</evidence>
<dbReference type="InterPro" id="IPR037171">
    <property type="entry name" value="NagB/RpiA_transferase-like"/>
</dbReference>
<comment type="caution">
    <text evidence="3">The sequence shown here is derived from an EMBL/GenBank/DDBJ whole genome shotgun (WGS) entry which is preliminary data.</text>
</comment>
<dbReference type="Gene3D" id="3.40.50.1360">
    <property type="match status" value="1"/>
</dbReference>
<accession>A0A8J7PA47</accession>
<dbReference type="CDD" id="cd01399">
    <property type="entry name" value="GlcN6P_deaminase"/>
    <property type="match status" value="1"/>
</dbReference>
<dbReference type="GO" id="GO:0006044">
    <property type="term" value="P:N-acetylglucosamine metabolic process"/>
    <property type="evidence" value="ECO:0007669"/>
    <property type="project" value="InterPro"/>
</dbReference>
<name>A0A8J7PA47_9BACT</name>
<dbReference type="PANTHER" id="PTHR42892">
    <property type="entry name" value="GLUCOSAMINE-6-PHOSPHATE DEAMINASE-LIKE PROTEIN BT_0258-RELATED"/>
    <property type="match status" value="1"/>
</dbReference>
<dbReference type="Pfam" id="PF01182">
    <property type="entry name" value="Glucosamine_iso"/>
    <property type="match status" value="1"/>
</dbReference>
<dbReference type="AlphaFoldDB" id="A0A8J7PA47"/>
<protein>
    <submittedName>
        <fullName evidence="3">Glucosamine-6-phosphate deaminase</fullName>
    </submittedName>
</protein>
<proteinExistence type="predicted"/>
<dbReference type="PANTHER" id="PTHR42892:SF1">
    <property type="entry name" value="GLUCOSAMINE-6-PHOSPHATE ISOMERASE"/>
    <property type="match status" value="1"/>
</dbReference>
<dbReference type="GO" id="GO:0005975">
    <property type="term" value="P:carbohydrate metabolic process"/>
    <property type="evidence" value="ECO:0007669"/>
    <property type="project" value="InterPro"/>
</dbReference>
<dbReference type="EMBL" id="JAFLCK010000010">
    <property type="protein sequence ID" value="MBN8660442.1"/>
    <property type="molecule type" value="Genomic_DNA"/>
</dbReference>
<feature type="domain" description="Glucosamine/galactosamine-6-phosphate isomerase" evidence="2">
    <location>
        <begin position="6"/>
        <end position="213"/>
    </location>
</feature>
<evidence type="ECO:0000313" key="3">
    <source>
        <dbReference type="EMBL" id="MBN8660442.1"/>
    </source>
</evidence>
<dbReference type="SUPFAM" id="SSF100950">
    <property type="entry name" value="NagB/RpiA/CoA transferase-like"/>
    <property type="match status" value="1"/>
</dbReference>
<dbReference type="InterPro" id="IPR006148">
    <property type="entry name" value="Glc/Gal-6P_isomerase"/>
</dbReference>